<dbReference type="CDD" id="cd01949">
    <property type="entry name" value="GGDEF"/>
    <property type="match status" value="1"/>
</dbReference>
<reference evidence="5 6" key="1">
    <citation type="journal article" date="2015" name="Stand. Genomic Sci.">
        <title>Genomic Encyclopedia of Bacterial and Archaeal Type Strains, Phase III: the genomes of soil and plant-associated and newly described type strains.</title>
        <authorList>
            <person name="Whitman W.B."/>
            <person name="Woyke T."/>
            <person name="Klenk H.P."/>
            <person name="Zhou Y."/>
            <person name="Lilburn T.G."/>
            <person name="Beck B.J."/>
            <person name="De Vos P."/>
            <person name="Vandamme P."/>
            <person name="Eisen J.A."/>
            <person name="Garrity G."/>
            <person name="Hugenholtz P."/>
            <person name="Kyrpides N.C."/>
        </authorList>
    </citation>
    <scope>NUCLEOTIDE SEQUENCE [LARGE SCALE GENOMIC DNA]</scope>
    <source>
        <strain evidence="5 6">CGMCC 1.7748</strain>
    </source>
</reference>
<dbReference type="PANTHER" id="PTHR45138">
    <property type="entry name" value="REGULATORY COMPONENTS OF SENSORY TRANSDUCTION SYSTEM"/>
    <property type="match status" value="1"/>
</dbReference>
<proteinExistence type="predicted"/>
<dbReference type="InterPro" id="IPR050469">
    <property type="entry name" value="Diguanylate_Cyclase"/>
</dbReference>
<gene>
    <name evidence="5" type="ORF">IQ35_00638</name>
</gene>
<evidence type="ECO:0000256" key="2">
    <source>
        <dbReference type="ARBA" id="ARBA00034247"/>
    </source>
</evidence>
<dbReference type="SUPFAM" id="SSF55073">
    <property type="entry name" value="Nucleotide cyclase"/>
    <property type="match status" value="1"/>
</dbReference>
<evidence type="ECO:0000313" key="6">
    <source>
        <dbReference type="Proteomes" id="UP000316624"/>
    </source>
</evidence>
<keyword evidence="6" id="KW-1185">Reference proteome</keyword>
<evidence type="ECO:0000313" key="5">
    <source>
        <dbReference type="EMBL" id="TWH96707.1"/>
    </source>
</evidence>
<keyword evidence="3" id="KW-0812">Transmembrane</keyword>
<feature type="transmembrane region" description="Helical" evidence="3">
    <location>
        <begin position="48"/>
        <end position="77"/>
    </location>
</feature>
<feature type="domain" description="GGDEF" evidence="4">
    <location>
        <begin position="154"/>
        <end position="285"/>
    </location>
</feature>
<dbReference type="InterPro" id="IPR029787">
    <property type="entry name" value="Nucleotide_cyclase"/>
</dbReference>
<accession>A0A562KMY9</accession>
<sequence length="304" mass="32643">MNSHLPVGRLAGHLESLTRERAWLAVLVVASALAIADNHLREIALAPLYIPIICAACWTLGERAGYLVALLTAILAVAPHWDDNMRHSLAVLGMRTGVHVATYLFVAATVASFRRSFDRERYLALRDRTTGALNKEVFHHRARAALDAAARGGRTLLIAMLDLDDFRSINNVHGHAAGDAVLCAFAQGAADIIRRDDDFGRIGGDEFAFLISVHSAEDGRLLAATLHARLSAVLAETPYPVTCSMGALVIPPDVPRDEAMMMHGADQLMYAVKRAGKDAVEIGEAGAPSSLAAISSTPLRERTA</sequence>
<feature type="transmembrane region" description="Helical" evidence="3">
    <location>
        <begin position="89"/>
        <end position="113"/>
    </location>
</feature>
<comment type="caution">
    <text evidence="5">The sequence shown here is derived from an EMBL/GenBank/DDBJ whole genome shotgun (WGS) entry which is preliminary data.</text>
</comment>
<organism evidence="5 6">
    <name type="scientific">Sphingobium wenxiniae (strain DSM 21828 / CGMCC 1.7748 / JZ-1)</name>
    <dbReference type="NCBI Taxonomy" id="595605"/>
    <lineage>
        <taxon>Bacteria</taxon>
        <taxon>Pseudomonadati</taxon>
        <taxon>Pseudomonadota</taxon>
        <taxon>Alphaproteobacteria</taxon>
        <taxon>Sphingomonadales</taxon>
        <taxon>Sphingomonadaceae</taxon>
        <taxon>Sphingobium</taxon>
    </lineage>
</organism>
<dbReference type="EMBL" id="VLKK01000002">
    <property type="protein sequence ID" value="TWH96707.1"/>
    <property type="molecule type" value="Genomic_DNA"/>
</dbReference>
<name>A0A562KMY9_SPHWJ</name>
<dbReference type="SMART" id="SM00267">
    <property type="entry name" value="GGDEF"/>
    <property type="match status" value="1"/>
</dbReference>
<keyword evidence="3" id="KW-1133">Transmembrane helix</keyword>
<protein>
    <recommendedName>
        <fullName evidence="1">diguanylate cyclase</fullName>
        <ecNumber evidence="1">2.7.7.65</ecNumber>
    </recommendedName>
</protein>
<dbReference type="AlphaFoldDB" id="A0A562KMY9"/>
<comment type="catalytic activity">
    <reaction evidence="2">
        <text>2 GTP = 3',3'-c-di-GMP + 2 diphosphate</text>
        <dbReference type="Rhea" id="RHEA:24898"/>
        <dbReference type="ChEBI" id="CHEBI:33019"/>
        <dbReference type="ChEBI" id="CHEBI:37565"/>
        <dbReference type="ChEBI" id="CHEBI:58805"/>
        <dbReference type="EC" id="2.7.7.65"/>
    </reaction>
</comment>
<dbReference type="InterPro" id="IPR000160">
    <property type="entry name" value="GGDEF_dom"/>
</dbReference>
<dbReference type="Gene3D" id="3.30.70.270">
    <property type="match status" value="1"/>
</dbReference>
<dbReference type="InterPro" id="IPR043128">
    <property type="entry name" value="Rev_trsase/Diguanyl_cyclase"/>
</dbReference>
<dbReference type="GO" id="GO:0052621">
    <property type="term" value="F:diguanylate cyclase activity"/>
    <property type="evidence" value="ECO:0007669"/>
    <property type="project" value="UniProtKB-EC"/>
</dbReference>
<dbReference type="GO" id="GO:0005886">
    <property type="term" value="C:plasma membrane"/>
    <property type="evidence" value="ECO:0007669"/>
    <property type="project" value="TreeGrafter"/>
</dbReference>
<dbReference type="GO" id="GO:0043709">
    <property type="term" value="P:cell adhesion involved in single-species biofilm formation"/>
    <property type="evidence" value="ECO:0007669"/>
    <property type="project" value="TreeGrafter"/>
</dbReference>
<evidence type="ECO:0000256" key="1">
    <source>
        <dbReference type="ARBA" id="ARBA00012528"/>
    </source>
</evidence>
<dbReference type="PANTHER" id="PTHR45138:SF9">
    <property type="entry name" value="DIGUANYLATE CYCLASE DGCM-RELATED"/>
    <property type="match status" value="1"/>
</dbReference>
<dbReference type="PROSITE" id="PS50887">
    <property type="entry name" value="GGDEF"/>
    <property type="match status" value="1"/>
</dbReference>
<evidence type="ECO:0000259" key="4">
    <source>
        <dbReference type="PROSITE" id="PS50887"/>
    </source>
</evidence>
<dbReference type="EC" id="2.7.7.65" evidence="1"/>
<dbReference type="Pfam" id="PF00990">
    <property type="entry name" value="GGDEF"/>
    <property type="match status" value="1"/>
</dbReference>
<dbReference type="GO" id="GO:1902201">
    <property type="term" value="P:negative regulation of bacterial-type flagellum-dependent cell motility"/>
    <property type="evidence" value="ECO:0007669"/>
    <property type="project" value="TreeGrafter"/>
</dbReference>
<keyword evidence="3" id="KW-0472">Membrane</keyword>
<evidence type="ECO:0000256" key="3">
    <source>
        <dbReference type="SAM" id="Phobius"/>
    </source>
</evidence>
<dbReference type="Proteomes" id="UP000316624">
    <property type="component" value="Unassembled WGS sequence"/>
</dbReference>
<dbReference type="NCBIfam" id="TIGR00254">
    <property type="entry name" value="GGDEF"/>
    <property type="match status" value="1"/>
</dbReference>
<dbReference type="RefSeq" id="WP_145071951.1">
    <property type="nucleotide sequence ID" value="NZ_JACIIY010000041.1"/>
</dbReference>